<evidence type="ECO:0000313" key="2">
    <source>
        <dbReference type="EMBL" id="ROU03973.1"/>
    </source>
</evidence>
<name>A0A3N2R984_9RHOB</name>
<accession>A0A3N2R984</accession>
<protein>
    <recommendedName>
        <fullName evidence="4">DUF1795 domain-containing protein</fullName>
    </recommendedName>
</protein>
<dbReference type="Proteomes" id="UP000268016">
    <property type="component" value="Unassembled WGS sequence"/>
</dbReference>
<evidence type="ECO:0000256" key="1">
    <source>
        <dbReference type="SAM" id="SignalP"/>
    </source>
</evidence>
<organism evidence="2 3">
    <name type="scientific">Histidinibacterium lentulum</name>
    <dbReference type="NCBI Taxonomy" id="2480588"/>
    <lineage>
        <taxon>Bacteria</taxon>
        <taxon>Pseudomonadati</taxon>
        <taxon>Pseudomonadota</taxon>
        <taxon>Alphaproteobacteria</taxon>
        <taxon>Rhodobacterales</taxon>
        <taxon>Paracoccaceae</taxon>
        <taxon>Histidinibacterium</taxon>
    </lineage>
</organism>
<feature type="chain" id="PRO_5018300989" description="DUF1795 domain-containing protein" evidence="1">
    <location>
        <begin position="21"/>
        <end position="174"/>
    </location>
</feature>
<sequence length="174" mass="18223">MIRTLLPSLGLALLAPPLAALECYDLAGTTVSFCPDAEVFDGWTFAEMETRIQGADAGTVQLVTIMRHDPERLTPEALREAANEVAQSFLDRGMDAMQPLLQDRPAHPGAETARLAFLVGGGDSISAITVTLVGAPAGTFLVQTGVREAGYVTEAHSGFAAAALEALRGLEGVD</sequence>
<reference evidence="2 3" key="1">
    <citation type="submission" date="2018-10" db="EMBL/GenBank/DDBJ databases">
        <title>Histidinibacterium lentulum gen. nov., sp. nov., a marine bacterium from the culture broth of Picochlorum sp. 122.</title>
        <authorList>
            <person name="Wang G."/>
        </authorList>
    </citation>
    <scope>NUCLEOTIDE SEQUENCE [LARGE SCALE GENOMIC DNA]</scope>
    <source>
        <strain evidence="2 3">B17</strain>
    </source>
</reference>
<keyword evidence="3" id="KW-1185">Reference proteome</keyword>
<dbReference type="AlphaFoldDB" id="A0A3N2R984"/>
<dbReference type="RefSeq" id="WP_123640326.1">
    <property type="nucleotide sequence ID" value="NZ_ML119081.1"/>
</dbReference>
<evidence type="ECO:0008006" key="4">
    <source>
        <dbReference type="Google" id="ProtNLM"/>
    </source>
</evidence>
<comment type="caution">
    <text evidence="2">The sequence shown here is derived from an EMBL/GenBank/DDBJ whole genome shotgun (WGS) entry which is preliminary data.</text>
</comment>
<proteinExistence type="predicted"/>
<keyword evidence="1" id="KW-0732">Signal</keyword>
<evidence type="ECO:0000313" key="3">
    <source>
        <dbReference type="Proteomes" id="UP000268016"/>
    </source>
</evidence>
<dbReference type="EMBL" id="RDRB01000001">
    <property type="protein sequence ID" value="ROU03973.1"/>
    <property type="molecule type" value="Genomic_DNA"/>
</dbReference>
<gene>
    <name evidence="2" type="ORF">EAT49_00795</name>
</gene>
<feature type="signal peptide" evidence="1">
    <location>
        <begin position="1"/>
        <end position="20"/>
    </location>
</feature>